<keyword evidence="3" id="KW-1185">Reference proteome</keyword>
<name>A0AAJ0D973_9PEZI</name>
<feature type="region of interest" description="Disordered" evidence="1">
    <location>
        <begin position="327"/>
        <end position="369"/>
    </location>
</feature>
<feature type="compositionally biased region" description="Polar residues" evidence="1">
    <location>
        <begin position="349"/>
        <end position="359"/>
    </location>
</feature>
<gene>
    <name evidence="2" type="ORF">LTR09_012843</name>
</gene>
<dbReference type="Pfam" id="PF12013">
    <property type="entry name" value="OrsD"/>
    <property type="match status" value="1"/>
</dbReference>
<evidence type="ECO:0000313" key="2">
    <source>
        <dbReference type="EMBL" id="KAK3045588.1"/>
    </source>
</evidence>
<evidence type="ECO:0000256" key="1">
    <source>
        <dbReference type="SAM" id="MobiDB-lite"/>
    </source>
</evidence>
<dbReference type="InterPro" id="IPR022698">
    <property type="entry name" value="OrsD"/>
</dbReference>
<sequence>MDDFHTLFEHFPENRIVACKKCRYAIVPKYFEGHLRKKHKDVSEVKRRSIVSVFHGIKDVARHPNDVQYPPAGGPPLAHFPVFRDAYQCRWVDGKRSICAYICRGARPSWMQRHCKEAHGWENEQKQGGRTGERHRETSNRVWESGVSCQRFFTVRSWQRYYVVATDESDDHRRQHQSVPGRADAMFAQYQANIKEAKSARTIEGDSNRYVANAWLSFTGWAGHLSKFTNKDQIQAYIQKAEGRESDERQLEDACRGTRRLIRAAFATSRPEMVSKAALESVNRRETGAETNERLFYAGQQVKTVRKYSDSWVHILRYLWRTASETERPKHRMTERQARHLEKLRDATQIDSKTSQNDSSRGDRTVAKAKRRQAIEDACSSFWINMFDHELRDDEFESGIISGLAVLGVDTQSGSWKSALNYMPVLSAIVSVMRALVVYRAWRMRQDSIEVGMAGGLSEQEAKDRARSTVEGVDALV</sequence>
<feature type="compositionally biased region" description="Basic and acidic residues" evidence="1">
    <location>
        <begin position="327"/>
        <end position="348"/>
    </location>
</feature>
<protein>
    <submittedName>
        <fullName evidence="2">Uncharacterized protein</fullName>
    </submittedName>
</protein>
<dbReference type="Proteomes" id="UP001271007">
    <property type="component" value="Unassembled WGS sequence"/>
</dbReference>
<dbReference type="AlphaFoldDB" id="A0AAJ0D973"/>
<accession>A0AAJ0D973</accession>
<proteinExistence type="predicted"/>
<evidence type="ECO:0000313" key="3">
    <source>
        <dbReference type="Proteomes" id="UP001271007"/>
    </source>
</evidence>
<reference evidence="2" key="1">
    <citation type="submission" date="2023-04" db="EMBL/GenBank/DDBJ databases">
        <title>Black Yeasts Isolated from many extreme environments.</title>
        <authorList>
            <person name="Coleine C."/>
            <person name="Stajich J.E."/>
            <person name="Selbmann L."/>
        </authorList>
    </citation>
    <scope>NUCLEOTIDE SEQUENCE</scope>
    <source>
        <strain evidence="2">CCFEE 5312</strain>
    </source>
</reference>
<comment type="caution">
    <text evidence="2">The sequence shown here is derived from an EMBL/GenBank/DDBJ whole genome shotgun (WGS) entry which is preliminary data.</text>
</comment>
<organism evidence="2 3">
    <name type="scientific">Extremus antarcticus</name>
    <dbReference type="NCBI Taxonomy" id="702011"/>
    <lineage>
        <taxon>Eukaryota</taxon>
        <taxon>Fungi</taxon>
        <taxon>Dikarya</taxon>
        <taxon>Ascomycota</taxon>
        <taxon>Pezizomycotina</taxon>
        <taxon>Dothideomycetes</taxon>
        <taxon>Dothideomycetidae</taxon>
        <taxon>Mycosphaerellales</taxon>
        <taxon>Extremaceae</taxon>
        <taxon>Extremus</taxon>
    </lineage>
</organism>
<dbReference type="EMBL" id="JAWDJX010000191">
    <property type="protein sequence ID" value="KAK3045588.1"/>
    <property type="molecule type" value="Genomic_DNA"/>
</dbReference>